<dbReference type="InterPro" id="IPR036397">
    <property type="entry name" value="RNaseH_sf"/>
</dbReference>
<dbReference type="Pfam" id="PF13456">
    <property type="entry name" value="RVT_3"/>
    <property type="match status" value="1"/>
</dbReference>
<organism evidence="2">
    <name type="scientific">Fagus sylvatica</name>
    <name type="common">Beechnut</name>
    <dbReference type="NCBI Taxonomy" id="28930"/>
    <lineage>
        <taxon>Eukaryota</taxon>
        <taxon>Viridiplantae</taxon>
        <taxon>Streptophyta</taxon>
        <taxon>Embryophyta</taxon>
        <taxon>Tracheophyta</taxon>
        <taxon>Spermatophyta</taxon>
        <taxon>Magnoliopsida</taxon>
        <taxon>eudicotyledons</taxon>
        <taxon>Gunneridae</taxon>
        <taxon>Pentapetalae</taxon>
        <taxon>rosids</taxon>
        <taxon>fabids</taxon>
        <taxon>Fagales</taxon>
        <taxon>Fagaceae</taxon>
        <taxon>Fagus</taxon>
    </lineage>
</organism>
<dbReference type="AlphaFoldDB" id="A0A2N9FM91"/>
<dbReference type="InterPro" id="IPR002156">
    <property type="entry name" value="RNaseH_domain"/>
</dbReference>
<accession>A0A2N9FM91</accession>
<proteinExistence type="predicted"/>
<dbReference type="InterPro" id="IPR012337">
    <property type="entry name" value="RNaseH-like_sf"/>
</dbReference>
<dbReference type="PANTHER" id="PTHR47723">
    <property type="entry name" value="OS05G0353850 PROTEIN"/>
    <property type="match status" value="1"/>
</dbReference>
<feature type="domain" description="RNase H type-1" evidence="1">
    <location>
        <begin position="69"/>
        <end position="156"/>
    </location>
</feature>
<gene>
    <name evidence="2" type="ORF">FSB_LOCUS16155</name>
</gene>
<dbReference type="PANTHER" id="PTHR47723:SF19">
    <property type="entry name" value="POLYNUCLEOTIDYL TRANSFERASE, RIBONUCLEASE H-LIKE SUPERFAMILY PROTEIN"/>
    <property type="match status" value="1"/>
</dbReference>
<protein>
    <recommendedName>
        <fullName evidence="1">RNase H type-1 domain-containing protein</fullName>
    </recommendedName>
</protein>
<evidence type="ECO:0000259" key="1">
    <source>
        <dbReference type="PROSITE" id="PS50879"/>
    </source>
</evidence>
<dbReference type="EMBL" id="OIVN01000983">
    <property type="protein sequence ID" value="SPC88273.1"/>
    <property type="molecule type" value="Genomic_DNA"/>
</dbReference>
<dbReference type="GO" id="GO:0003676">
    <property type="term" value="F:nucleic acid binding"/>
    <property type="evidence" value="ECO:0007669"/>
    <property type="project" value="InterPro"/>
</dbReference>
<dbReference type="PROSITE" id="PS50879">
    <property type="entry name" value="RNASE_H_1"/>
    <property type="match status" value="1"/>
</dbReference>
<evidence type="ECO:0000313" key="2">
    <source>
        <dbReference type="EMBL" id="SPC88273.1"/>
    </source>
</evidence>
<dbReference type="SUPFAM" id="SSF53098">
    <property type="entry name" value="Ribonuclease H-like"/>
    <property type="match status" value="1"/>
</dbReference>
<dbReference type="InterPro" id="IPR053151">
    <property type="entry name" value="RNase_H-like"/>
</dbReference>
<dbReference type="CDD" id="cd06222">
    <property type="entry name" value="RNase_H_like"/>
    <property type="match status" value="1"/>
</dbReference>
<name>A0A2N9FM91_FAGSY</name>
<dbReference type="GO" id="GO:0004523">
    <property type="term" value="F:RNA-DNA hybrid ribonuclease activity"/>
    <property type="evidence" value="ECO:0007669"/>
    <property type="project" value="InterPro"/>
</dbReference>
<reference evidence="2" key="1">
    <citation type="submission" date="2018-02" db="EMBL/GenBank/DDBJ databases">
        <authorList>
            <person name="Cohen D.B."/>
            <person name="Kent A.D."/>
        </authorList>
    </citation>
    <scope>NUCLEOTIDE SEQUENCE</scope>
</reference>
<dbReference type="Gene3D" id="3.30.420.10">
    <property type="entry name" value="Ribonuclease H-like superfamily/Ribonuclease H"/>
    <property type="match status" value="1"/>
</dbReference>
<dbReference type="InterPro" id="IPR044730">
    <property type="entry name" value="RNase_H-like_dom_plant"/>
</dbReference>
<sequence length="156" mass="16587">MINFHSISLPKNPNTTHKWLDFNCSSPLPHKSSKVAQTLGFASEFFCLTGGAAIIKSFTMVPVKWHAPPLGWAKLNTDGSSLGNPGLAGGGGVIRDSSGSWLGGFSRYLGHTTSVQAELRALKDGLILAIDLVIPYLIVEMDSLVAVNLVSSLIHS</sequence>